<name>G7LH08_MEDTR</name>
<dbReference type="Proteomes" id="UP000002051">
    <property type="component" value="Chromosome 8"/>
</dbReference>
<sequence>MQCVKAQVHNTNYEHTWLKPLVGKIKCIVDVVAFNNNSIMRHDMCDHDSTRSFLLDKSYFSHSSVRVLEIEFVKEGKVGSCICIKKKAPSCGVIFIGKTNMHEFGMGTTGNNSNYG</sequence>
<reference evidence="1 3" key="1">
    <citation type="journal article" date="2011" name="Nature">
        <title>The Medicago genome provides insight into the evolution of rhizobial symbioses.</title>
        <authorList>
            <person name="Young N.D."/>
            <person name="Debelle F."/>
            <person name="Oldroyd G.E."/>
            <person name="Geurts R."/>
            <person name="Cannon S.B."/>
            <person name="Udvardi M.K."/>
            <person name="Benedito V.A."/>
            <person name="Mayer K.F."/>
            <person name="Gouzy J."/>
            <person name="Schoof H."/>
            <person name="Van de Peer Y."/>
            <person name="Proost S."/>
            <person name="Cook D.R."/>
            <person name="Meyers B.C."/>
            <person name="Spannagl M."/>
            <person name="Cheung F."/>
            <person name="De Mita S."/>
            <person name="Krishnakumar V."/>
            <person name="Gundlach H."/>
            <person name="Zhou S."/>
            <person name="Mudge J."/>
            <person name="Bharti A.K."/>
            <person name="Murray J.D."/>
            <person name="Naoumkina M.A."/>
            <person name="Rosen B."/>
            <person name="Silverstein K.A."/>
            <person name="Tang H."/>
            <person name="Rombauts S."/>
            <person name="Zhao P.X."/>
            <person name="Zhou P."/>
            <person name="Barbe V."/>
            <person name="Bardou P."/>
            <person name="Bechner M."/>
            <person name="Bellec A."/>
            <person name="Berger A."/>
            <person name="Berges H."/>
            <person name="Bidwell S."/>
            <person name="Bisseling T."/>
            <person name="Choisne N."/>
            <person name="Couloux A."/>
            <person name="Denny R."/>
            <person name="Deshpande S."/>
            <person name="Dai X."/>
            <person name="Doyle J.J."/>
            <person name="Dudez A.M."/>
            <person name="Farmer A.D."/>
            <person name="Fouteau S."/>
            <person name="Franken C."/>
            <person name="Gibelin C."/>
            <person name="Gish J."/>
            <person name="Goldstein S."/>
            <person name="Gonzalez A.J."/>
            <person name="Green P.J."/>
            <person name="Hallab A."/>
            <person name="Hartog M."/>
            <person name="Hua A."/>
            <person name="Humphray S.J."/>
            <person name="Jeong D.H."/>
            <person name="Jing Y."/>
            <person name="Jocker A."/>
            <person name="Kenton S.M."/>
            <person name="Kim D.J."/>
            <person name="Klee K."/>
            <person name="Lai H."/>
            <person name="Lang C."/>
            <person name="Lin S."/>
            <person name="Macmil S.L."/>
            <person name="Magdelenat G."/>
            <person name="Matthews L."/>
            <person name="McCorrison J."/>
            <person name="Monaghan E.L."/>
            <person name="Mun J.H."/>
            <person name="Najar F.Z."/>
            <person name="Nicholson C."/>
            <person name="Noirot C."/>
            <person name="O'Bleness M."/>
            <person name="Paule C.R."/>
            <person name="Poulain J."/>
            <person name="Prion F."/>
            <person name="Qin B."/>
            <person name="Qu C."/>
            <person name="Retzel E.F."/>
            <person name="Riddle C."/>
            <person name="Sallet E."/>
            <person name="Samain S."/>
            <person name="Samson N."/>
            <person name="Sanders I."/>
            <person name="Saurat O."/>
            <person name="Scarpelli C."/>
            <person name="Schiex T."/>
            <person name="Segurens B."/>
            <person name="Severin A.J."/>
            <person name="Sherrier D.J."/>
            <person name="Shi R."/>
            <person name="Sims S."/>
            <person name="Singer S.R."/>
            <person name="Sinharoy S."/>
            <person name="Sterck L."/>
            <person name="Viollet A."/>
            <person name="Wang B.B."/>
            <person name="Wang K."/>
            <person name="Wang M."/>
            <person name="Wang X."/>
            <person name="Warfsmann J."/>
            <person name="Weissenbach J."/>
            <person name="White D.D."/>
            <person name="White J.D."/>
            <person name="Wiley G.B."/>
            <person name="Wincker P."/>
            <person name="Xing Y."/>
            <person name="Yang L."/>
            <person name="Yao Z."/>
            <person name="Ying F."/>
            <person name="Zhai J."/>
            <person name="Zhou L."/>
            <person name="Zuber A."/>
            <person name="Denarie J."/>
            <person name="Dixon R.A."/>
            <person name="May G.D."/>
            <person name="Schwartz D.C."/>
            <person name="Rogers J."/>
            <person name="Quetier F."/>
            <person name="Town C.D."/>
            <person name="Roe B.A."/>
        </authorList>
    </citation>
    <scope>NUCLEOTIDE SEQUENCE [LARGE SCALE GENOMIC DNA]</scope>
    <source>
        <strain evidence="1">A17</strain>
        <strain evidence="2 3">cv. Jemalong A17</strain>
    </source>
</reference>
<dbReference type="EnsemblPlants" id="AET03257">
    <property type="protein sequence ID" value="AET03257"/>
    <property type="gene ID" value="MTR_8g066660"/>
</dbReference>
<dbReference type="EMBL" id="CM001224">
    <property type="protein sequence ID" value="AET03257.1"/>
    <property type="molecule type" value="Genomic_DNA"/>
</dbReference>
<protein>
    <submittedName>
        <fullName evidence="1">Amidase</fullName>
    </submittedName>
</protein>
<accession>G7LH08</accession>
<dbReference type="HOGENOM" id="CLU_2100561_0_0_1"/>
<proteinExistence type="predicted"/>
<dbReference type="AlphaFoldDB" id="G7LH08"/>
<keyword evidence="3" id="KW-1185">Reference proteome</keyword>
<organism evidence="1 3">
    <name type="scientific">Medicago truncatula</name>
    <name type="common">Barrel medic</name>
    <name type="synonym">Medicago tribuloides</name>
    <dbReference type="NCBI Taxonomy" id="3880"/>
    <lineage>
        <taxon>Eukaryota</taxon>
        <taxon>Viridiplantae</taxon>
        <taxon>Streptophyta</taxon>
        <taxon>Embryophyta</taxon>
        <taxon>Tracheophyta</taxon>
        <taxon>Spermatophyta</taxon>
        <taxon>Magnoliopsida</taxon>
        <taxon>eudicotyledons</taxon>
        <taxon>Gunneridae</taxon>
        <taxon>Pentapetalae</taxon>
        <taxon>rosids</taxon>
        <taxon>fabids</taxon>
        <taxon>Fabales</taxon>
        <taxon>Fabaceae</taxon>
        <taxon>Papilionoideae</taxon>
        <taxon>50 kb inversion clade</taxon>
        <taxon>NPAAA clade</taxon>
        <taxon>Hologalegina</taxon>
        <taxon>IRL clade</taxon>
        <taxon>Trifolieae</taxon>
        <taxon>Medicago</taxon>
    </lineage>
</organism>
<evidence type="ECO:0000313" key="2">
    <source>
        <dbReference type="EnsemblPlants" id="AET03257"/>
    </source>
</evidence>
<dbReference type="PaxDb" id="3880-AET03257"/>
<reference evidence="1 3" key="2">
    <citation type="journal article" date="2014" name="BMC Genomics">
        <title>An improved genome release (version Mt4.0) for the model legume Medicago truncatula.</title>
        <authorList>
            <person name="Tang H."/>
            <person name="Krishnakumar V."/>
            <person name="Bidwell S."/>
            <person name="Rosen B."/>
            <person name="Chan A."/>
            <person name="Zhou S."/>
            <person name="Gentzbittel L."/>
            <person name="Childs K.L."/>
            <person name="Yandell M."/>
            <person name="Gundlach H."/>
            <person name="Mayer K.F."/>
            <person name="Schwartz D.C."/>
            <person name="Town C.D."/>
        </authorList>
    </citation>
    <scope>GENOME REANNOTATION</scope>
    <source>
        <strain evidence="2 3">cv. Jemalong A17</strain>
    </source>
</reference>
<dbReference type="InterPro" id="IPR036928">
    <property type="entry name" value="AS_sf"/>
</dbReference>
<reference evidence="2" key="3">
    <citation type="submission" date="2015-04" db="UniProtKB">
        <authorList>
            <consortium name="EnsemblPlants"/>
        </authorList>
    </citation>
    <scope>IDENTIFICATION</scope>
    <source>
        <strain evidence="2">cv. Jemalong A17</strain>
    </source>
</reference>
<dbReference type="STRING" id="3880.G7LH08"/>
<dbReference type="SUPFAM" id="SSF75304">
    <property type="entry name" value="Amidase signature (AS) enzymes"/>
    <property type="match status" value="1"/>
</dbReference>
<dbReference type="Gene3D" id="3.90.1300.10">
    <property type="entry name" value="Amidase signature (AS) domain"/>
    <property type="match status" value="1"/>
</dbReference>
<evidence type="ECO:0000313" key="3">
    <source>
        <dbReference type="Proteomes" id="UP000002051"/>
    </source>
</evidence>
<gene>
    <name evidence="1" type="ordered locus">MTR_8g066660</name>
</gene>
<evidence type="ECO:0000313" key="1">
    <source>
        <dbReference type="EMBL" id="AET03257.1"/>
    </source>
</evidence>